<dbReference type="EMBL" id="CAXAMN010003080">
    <property type="protein sequence ID" value="CAK9002780.1"/>
    <property type="molecule type" value="Genomic_DNA"/>
</dbReference>
<feature type="region of interest" description="Disordered" evidence="1">
    <location>
        <begin position="267"/>
        <end position="290"/>
    </location>
</feature>
<evidence type="ECO:0000313" key="4">
    <source>
        <dbReference type="Proteomes" id="UP001642484"/>
    </source>
</evidence>
<comment type="caution">
    <text evidence="2">The sequence shown here is derived from an EMBL/GenBank/DDBJ whole genome shotgun (WGS) entry which is preliminary data.</text>
</comment>
<proteinExistence type="predicted"/>
<protein>
    <submittedName>
        <fullName evidence="2">Uncharacterized protein</fullName>
    </submittedName>
</protein>
<dbReference type="Proteomes" id="UP001642484">
    <property type="component" value="Unassembled WGS sequence"/>
</dbReference>
<organism evidence="2 4">
    <name type="scientific">Durusdinium trenchii</name>
    <dbReference type="NCBI Taxonomy" id="1381693"/>
    <lineage>
        <taxon>Eukaryota</taxon>
        <taxon>Sar</taxon>
        <taxon>Alveolata</taxon>
        <taxon>Dinophyceae</taxon>
        <taxon>Suessiales</taxon>
        <taxon>Symbiodiniaceae</taxon>
        <taxon>Durusdinium</taxon>
    </lineage>
</organism>
<evidence type="ECO:0000256" key="1">
    <source>
        <dbReference type="SAM" id="MobiDB-lite"/>
    </source>
</evidence>
<gene>
    <name evidence="2" type="ORF">CCMP2556_LOCUS7009</name>
    <name evidence="3" type="ORF">CCMP2556_LOCUS7035</name>
</gene>
<dbReference type="EMBL" id="CAXAMN010003091">
    <property type="protein sequence ID" value="CAK9002835.1"/>
    <property type="molecule type" value="Genomic_DNA"/>
</dbReference>
<evidence type="ECO:0000313" key="2">
    <source>
        <dbReference type="EMBL" id="CAK9002780.1"/>
    </source>
</evidence>
<accession>A0ABP0IJI8</accession>
<keyword evidence="4" id="KW-1185">Reference proteome</keyword>
<sequence>MGAQAINVWVWDPVDRDTFQHPGELPTKEDAAKAFFVDKIFGPKVAKISRATMLDRKGSITLIEREDGTNLEVPMSRVLPWYEGLLVLQEIEAGGGGVAWFTQQVRETLEQERSKYTKSVAQNLGSSLYVEKKLLDQAVTGARYVDHNDKEHNFRREKLNGDAKPFLDEEEGPDGFWKVNDIIGYMPPWEAFCNQRCGLYQEFYQVRWDKPFLNADYSKVENGTTHPGATWEPDECLPPQMDGLRLREKRAWAKKKSVEEREAAEAAMKAGKRKEIAPQAPERPPKMGRFRRTGEPLIADMFRFALGHDFNPEPLDVQNDIIRGRWPRKAEEYPPGYGVADPPGCCFEKCDCMDDQRAQKQWETSKNWLEDAQRTTNALKAIEHLNASRLVRKRGEVSRQFYFEVLHRHEVEDPQRMAALKVAQEVELQIQRSLKELPLTALTDPCDEVRIPALAFMKSGEDYVPLRFEIESGASSWAKIGLEDGVLTTTAAPPSRLEPIRIDLYNSEGLAAVVDCSVTSSRQPEPVWQKGTVSLVARFTDVQKCPLSRNSRIVLQEHLSKIYDFDTSTPKETTFGRWLSCMTLILRLLRSLTFGNLVKSEAQLSRPPPRAAVALSH</sequence>
<name>A0ABP0IJI8_9DINO</name>
<reference evidence="2 4" key="1">
    <citation type="submission" date="2024-02" db="EMBL/GenBank/DDBJ databases">
        <authorList>
            <person name="Chen Y."/>
            <person name="Shah S."/>
            <person name="Dougan E. K."/>
            <person name="Thang M."/>
            <person name="Chan C."/>
        </authorList>
    </citation>
    <scope>NUCLEOTIDE SEQUENCE [LARGE SCALE GENOMIC DNA]</scope>
</reference>
<evidence type="ECO:0000313" key="3">
    <source>
        <dbReference type="EMBL" id="CAK9002835.1"/>
    </source>
</evidence>